<feature type="transmembrane region" description="Helical" evidence="9">
    <location>
        <begin position="202"/>
        <end position="220"/>
    </location>
</feature>
<feature type="domain" description="ABC transmembrane type-1" evidence="11">
    <location>
        <begin position="851"/>
        <end position="941"/>
    </location>
</feature>
<evidence type="ECO:0000256" key="5">
    <source>
        <dbReference type="ARBA" id="ARBA00022840"/>
    </source>
</evidence>
<keyword evidence="5" id="KW-0067">ATP-binding</keyword>
<evidence type="ECO:0000256" key="3">
    <source>
        <dbReference type="ARBA" id="ARBA00022692"/>
    </source>
</evidence>
<evidence type="ECO:0000256" key="7">
    <source>
        <dbReference type="ARBA" id="ARBA00023136"/>
    </source>
</evidence>
<comment type="caution">
    <text evidence="12">The sequence shown here is derived from an EMBL/GenBank/DDBJ whole genome shotgun (WGS) entry which is preliminary data.</text>
</comment>
<feature type="transmembrane region" description="Helical" evidence="9">
    <location>
        <begin position="89"/>
        <end position="106"/>
    </location>
</feature>
<dbReference type="InterPro" id="IPR044746">
    <property type="entry name" value="ABCC_6TM_D1"/>
</dbReference>
<feature type="compositionally biased region" description="Basic and acidic residues" evidence="8">
    <location>
        <begin position="787"/>
        <end position="803"/>
    </location>
</feature>
<organism evidence="12 13">
    <name type="scientific">Podila minutissima</name>
    <dbReference type="NCBI Taxonomy" id="64525"/>
    <lineage>
        <taxon>Eukaryota</taxon>
        <taxon>Fungi</taxon>
        <taxon>Fungi incertae sedis</taxon>
        <taxon>Mucoromycota</taxon>
        <taxon>Mortierellomycotina</taxon>
        <taxon>Mortierellomycetes</taxon>
        <taxon>Mortierellales</taxon>
        <taxon>Mortierellaceae</taxon>
        <taxon>Podila</taxon>
    </lineage>
</organism>
<dbReference type="GO" id="GO:0000329">
    <property type="term" value="C:fungal-type vacuole membrane"/>
    <property type="evidence" value="ECO:0007669"/>
    <property type="project" value="UniProtKB-ARBA"/>
</dbReference>
<dbReference type="CDD" id="cd03244">
    <property type="entry name" value="ABCC_MRP_domain2"/>
    <property type="match status" value="1"/>
</dbReference>
<dbReference type="InterPro" id="IPR003593">
    <property type="entry name" value="AAA+_ATPase"/>
</dbReference>
<dbReference type="GO" id="GO:0016887">
    <property type="term" value="F:ATP hydrolysis activity"/>
    <property type="evidence" value="ECO:0007669"/>
    <property type="project" value="InterPro"/>
</dbReference>
<protein>
    <recommendedName>
        <fullName evidence="14">P-loop containing nucleoside triphosphate hydrolase protein</fullName>
    </recommendedName>
</protein>
<dbReference type="PANTHER" id="PTHR24223:SF415">
    <property type="entry name" value="FI20190P1"/>
    <property type="match status" value="1"/>
</dbReference>
<dbReference type="Proteomes" id="UP000696485">
    <property type="component" value="Unassembled WGS sequence"/>
</dbReference>
<evidence type="ECO:0000313" key="12">
    <source>
        <dbReference type="EMBL" id="KAF9332691.1"/>
    </source>
</evidence>
<gene>
    <name evidence="12" type="ORF">BG006_004432</name>
</gene>
<dbReference type="SUPFAM" id="SSF52540">
    <property type="entry name" value="P-loop containing nucleoside triphosphate hydrolases"/>
    <property type="match status" value="3"/>
</dbReference>
<keyword evidence="4" id="KW-0547">Nucleotide-binding</keyword>
<dbReference type="PROSITE" id="PS50893">
    <property type="entry name" value="ABC_TRANSPORTER_2"/>
    <property type="match status" value="2"/>
</dbReference>
<comment type="subcellular location">
    <subcellularLocation>
        <location evidence="1">Membrane</location>
        <topology evidence="1">Multi-pass membrane protein</topology>
    </subcellularLocation>
</comment>
<dbReference type="GO" id="GO:0140359">
    <property type="term" value="F:ABC-type transporter activity"/>
    <property type="evidence" value="ECO:0007669"/>
    <property type="project" value="InterPro"/>
</dbReference>
<feature type="transmembrane region" description="Helical" evidence="9">
    <location>
        <begin position="859"/>
        <end position="892"/>
    </location>
</feature>
<evidence type="ECO:0000256" key="8">
    <source>
        <dbReference type="SAM" id="MobiDB-lite"/>
    </source>
</evidence>
<feature type="domain" description="ABC transmembrane type-1" evidence="11">
    <location>
        <begin position="167"/>
        <end position="452"/>
    </location>
</feature>
<dbReference type="InterPro" id="IPR050173">
    <property type="entry name" value="ABC_transporter_C-like"/>
</dbReference>
<reference evidence="12" key="1">
    <citation type="journal article" date="2020" name="Fungal Divers.">
        <title>Resolving the Mortierellaceae phylogeny through synthesis of multi-gene phylogenetics and phylogenomics.</title>
        <authorList>
            <person name="Vandepol N."/>
            <person name="Liber J."/>
            <person name="Desiro A."/>
            <person name="Na H."/>
            <person name="Kennedy M."/>
            <person name="Barry K."/>
            <person name="Grigoriev I.V."/>
            <person name="Miller A.N."/>
            <person name="O'Donnell K."/>
            <person name="Stajich J.E."/>
            <person name="Bonito G."/>
        </authorList>
    </citation>
    <scope>NUCLEOTIDE SEQUENCE</scope>
    <source>
        <strain evidence="12">NVP1</strain>
    </source>
</reference>
<evidence type="ECO:0008006" key="14">
    <source>
        <dbReference type="Google" id="ProtNLM"/>
    </source>
</evidence>
<feature type="domain" description="ABC transporter" evidence="10">
    <location>
        <begin position="535"/>
        <end position="764"/>
    </location>
</feature>
<dbReference type="EMBL" id="JAAAUY010000245">
    <property type="protein sequence ID" value="KAF9332691.1"/>
    <property type="molecule type" value="Genomic_DNA"/>
</dbReference>
<feature type="transmembrane region" description="Helical" evidence="9">
    <location>
        <begin position="273"/>
        <end position="296"/>
    </location>
</feature>
<name>A0A9P5VMC9_9FUNG</name>
<sequence>MGSVLNYYEHRCEIRSSSALFAFYILTIGSSLTIASTLIDLQKFLGPVAKLHIMSTAVLFLGFVVEAWPRGSTRVQRLSGASRYNKANLFSRLIFFFMWPIISIGLKRTITVADIADQLPEEMKTEYSYSRLSRRWNTGTKHEGPGRRNHSLFWTILSSHWKILTPILASRVAIVLMSYAQPAILGRLLAYFEDYDQKPRSYGVALAIGMFSASLGVSLFNVYNRYQLLTVGVTTRAALISMIYRKSLRLSPGARQQSTQGEIMSHMSVDADCWWDCLVALSVWISIPLEIGIALWMLYRQLGWTMVAGVIVMLLLLPIQAWQGGFYKDRQRDKLFAMDQRIRLTAEVLASMKVVKLYGWTSAFLGRILSVRNLELRALRRIGIVQALMSIVFISSSLIISLVTFTVYTLWGGPNFTPGKLTPQTVFVSMTLFGMLRGPIANLSDATIETVGVIVGTNRIQQFLLREEIDERDVLRFSSLPMDSEEPVISIKNSTFSWTGKTVETSIKNSWDPATEVNETTGLLSTQYSSLNPSSSTSSLFSLAPNAGVPTLRNIDLSVKNKQLTAVVGRIGQGKSSLLSAIIGDMYKYQGQVQISGKIAYVPQQAWIINATLKNNVLFGNEYDEDRYNLILSACGLGPDITMLPGGDQTEIGERGINLSGGQKQRVSLARAAYADADIYLLDDHMDQIVVLKDGVIAEKGHYHELMASRRAFYQLIKEYSIEHSRVQTLRKRFVRTTSKSSFASPSPDDVISNDVNSNTGDTEDNSSSDTEDITDMNASDEEAEDNSTRDGNEGASKRDAKDSKRDAKVGLINVEKLQEGAVDFQTAMVYVRSAYVWSAQAFGLNIGLRIPNKLMDILLYVISVASTLLLVVFTTPSFMALVPFLIFGYWIAQHCFLGVSRPLARIYAASKSPIFQHFNETLGGVSTVRAMKIENQFIKQNALMVDRTDEVTNLVRIYCDLQNQLVSVERIVEYTALDAEAPDKTFEIPPNWPDRGHIIFKNYSTRYREGLDLVIKNISLDIKPGEKVGIVGRTGAGKSSLTLALFRIIEAADSYWAKRSDNSVAVSHVTDSTVALGHSVEERGQSLMGLEDGGKIEIDGIDISTVGLQDLRQHLAIIPQDPTLFAGTVRENLDPFDQAEDVELWEALEQSHLKDYIMSLPGGLTYKVAQNGENFSVGQRSLICLARALLRKTKILILDEATASVDVETDELIQRTIRKEFKDRTILTIAHRIKTVLDLDKILVLEQGRVQEFESLQTLLQQGQYSNSEDTSMFYQLAKQSGEI</sequence>
<keyword evidence="6 9" id="KW-1133">Transmembrane helix</keyword>
<evidence type="ECO:0000313" key="13">
    <source>
        <dbReference type="Proteomes" id="UP000696485"/>
    </source>
</evidence>
<keyword evidence="7 9" id="KW-0472">Membrane</keyword>
<feature type="domain" description="ABC transporter" evidence="10">
    <location>
        <begin position="999"/>
        <end position="1273"/>
    </location>
</feature>
<dbReference type="Pfam" id="PF00005">
    <property type="entry name" value="ABC_tran"/>
    <property type="match status" value="3"/>
</dbReference>
<keyword evidence="13" id="KW-1185">Reference proteome</keyword>
<dbReference type="PROSITE" id="PS00211">
    <property type="entry name" value="ABC_TRANSPORTER_1"/>
    <property type="match status" value="2"/>
</dbReference>
<evidence type="ECO:0000256" key="9">
    <source>
        <dbReference type="SAM" id="Phobius"/>
    </source>
</evidence>
<dbReference type="Gene3D" id="1.20.1560.10">
    <property type="entry name" value="ABC transporter type 1, transmembrane domain"/>
    <property type="match status" value="2"/>
</dbReference>
<feature type="compositionally biased region" description="Acidic residues" evidence="8">
    <location>
        <begin position="762"/>
        <end position="786"/>
    </location>
</feature>
<dbReference type="CDD" id="cd18579">
    <property type="entry name" value="ABC_6TM_ABCC_D1"/>
    <property type="match status" value="1"/>
</dbReference>
<accession>A0A9P5VMC9</accession>
<keyword evidence="3 9" id="KW-0812">Transmembrane</keyword>
<feature type="region of interest" description="Disordered" evidence="8">
    <location>
        <begin position="737"/>
        <end position="803"/>
    </location>
</feature>
<dbReference type="GO" id="GO:0005524">
    <property type="term" value="F:ATP binding"/>
    <property type="evidence" value="ECO:0007669"/>
    <property type="project" value="UniProtKB-KW"/>
</dbReference>
<evidence type="ECO:0000256" key="1">
    <source>
        <dbReference type="ARBA" id="ARBA00004141"/>
    </source>
</evidence>
<feature type="transmembrane region" description="Helical" evidence="9">
    <location>
        <begin position="51"/>
        <end position="68"/>
    </location>
</feature>
<proteinExistence type="predicted"/>
<dbReference type="SMART" id="SM00382">
    <property type="entry name" value="AAA"/>
    <property type="match status" value="2"/>
</dbReference>
<evidence type="ECO:0000256" key="2">
    <source>
        <dbReference type="ARBA" id="ARBA00022448"/>
    </source>
</evidence>
<feature type="transmembrane region" description="Helical" evidence="9">
    <location>
        <begin position="387"/>
        <end position="411"/>
    </location>
</feature>
<dbReference type="CDD" id="cd03250">
    <property type="entry name" value="ABCC_MRP_domain1"/>
    <property type="match status" value="1"/>
</dbReference>
<dbReference type="InterPro" id="IPR036640">
    <property type="entry name" value="ABC1_TM_sf"/>
</dbReference>
<dbReference type="SUPFAM" id="SSF90123">
    <property type="entry name" value="ABC transporter transmembrane region"/>
    <property type="match status" value="2"/>
</dbReference>
<dbReference type="PANTHER" id="PTHR24223">
    <property type="entry name" value="ATP-BINDING CASSETTE SUB-FAMILY C"/>
    <property type="match status" value="1"/>
</dbReference>
<evidence type="ECO:0000256" key="6">
    <source>
        <dbReference type="ARBA" id="ARBA00022989"/>
    </source>
</evidence>
<dbReference type="InterPro" id="IPR027417">
    <property type="entry name" value="P-loop_NTPase"/>
</dbReference>
<evidence type="ECO:0000259" key="10">
    <source>
        <dbReference type="PROSITE" id="PS50893"/>
    </source>
</evidence>
<feature type="transmembrane region" description="Helical" evidence="9">
    <location>
        <begin position="302"/>
        <end position="322"/>
    </location>
</feature>
<dbReference type="InterPro" id="IPR011527">
    <property type="entry name" value="ABC1_TM_dom"/>
</dbReference>
<feature type="transmembrane region" description="Helical" evidence="9">
    <location>
        <begin position="21"/>
        <end position="39"/>
    </location>
</feature>
<evidence type="ECO:0000256" key="4">
    <source>
        <dbReference type="ARBA" id="ARBA00022741"/>
    </source>
</evidence>
<dbReference type="PROSITE" id="PS50929">
    <property type="entry name" value="ABC_TM1F"/>
    <property type="match status" value="2"/>
</dbReference>
<dbReference type="Pfam" id="PF00664">
    <property type="entry name" value="ABC_membrane"/>
    <property type="match status" value="2"/>
</dbReference>
<dbReference type="InterPro" id="IPR003439">
    <property type="entry name" value="ABC_transporter-like_ATP-bd"/>
</dbReference>
<evidence type="ECO:0000259" key="11">
    <source>
        <dbReference type="PROSITE" id="PS50929"/>
    </source>
</evidence>
<dbReference type="FunFam" id="3.40.50.300:FF:000163">
    <property type="entry name" value="Multidrug resistance-associated protein member 4"/>
    <property type="match status" value="1"/>
</dbReference>
<dbReference type="Gene3D" id="3.40.50.300">
    <property type="entry name" value="P-loop containing nucleotide triphosphate hydrolases"/>
    <property type="match status" value="2"/>
</dbReference>
<dbReference type="InterPro" id="IPR017871">
    <property type="entry name" value="ABC_transporter-like_CS"/>
</dbReference>
<keyword evidence="2" id="KW-0813">Transport</keyword>